<reference evidence="2" key="3">
    <citation type="journal article" date="2017" name="Nature">
        <title>Genome sequence of the progenitor of the wheat D genome Aegilops tauschii.</title>
        <authorList>
            <person name="Luo M.C."/>
            <person name="Gu Y.Q."/>
            <person name="Puiu D."/>
            <person name="Wang H."/>
            <person name="Twardziok S.O."/>
            <person name="Deal K.R."/>
            <person name="Huo N."/>
            <person name="Zhu T."/>
            <person name="Wang L."/>
            <person name="Wang Y."/>
            <person name="McGuire P.E."/>
            <person name="Liu S."/>
            <person name="Long H."/>
            <person name="Ramasamy R.K."/>
            <person name="Rodriguez J.C."/>
            <person name="Van S.L."/>
            <person name="Yuan L."/>
            <person name="Wang Z."/>
            <person name="Xia Z."/>
            <person name="Xiao L."/>
            <person name="Anderson O.D."/>
            <person name="Ouyang S."/>
            <person name="Liang Y."/>
            <person name="Zimin A.V."/>
            <person name="Pertea G."/>
            <person name="Qi P."/>
            <person name="Bennetzen J.L."/>
            <person name="Dai X."/>
            <person name="Dawson M.W."/>
            <person name="Muller H.G."/>
            <person name="Kugler K."/>
            <person name="Rivarola-Duarte L."/>
            <person name="Spannagl M."/>
            <person name="Mayer K.F.X."/>
            <person name="Lu F.H."/>
            <person name="Bevan M.W."/>
            <person name="Leroy P."/>
            <person name="Li P."/>
            <person name="You F.M."/>
            <person name="Sun Q."/>
            <person name="Liu Z."/>
            <person name="Lyons E."/>
            <person name="Wicker T."/>
            <person name="Salzberg S.L."/>
            <person name="Devos K.M."/>
            <person name="Dvorak J."/>
        </authorList>
    </citation>
    <scope>NUCLEOTIDE SEQUENCE [LARGE SCALE GENOMIC DNA]</scope>
    <source>
        <strain evidence="2">cv. AL8/78</strain>
    </source>
</reference>
<keyword evidence="3" id="KW-1185">Reference proteome</keyword>
<keyword evidence="1" id="KW-0812">Transmembrane</keyword>
<accession>A0A453CCW6</accession>
<reference evidence="2" key="4">
    <citation type="submission" date="2019-03" db="UniProtKB">
        <authorList>
            <consortium name="EnsemblPlants"/>
        </authorList>
    </citation>
    <scope>IDENTIFICATION</scope>
</reference>
<sequence length="115" mass="13224">MFEKFYSLQALITCISMCYPHCILFFEMAASYQAPPRNFSGGRFRLVNKVVSHPSSSPLGSIRFGCSVYDLFLCQAAYLLCIVSTTLKLCIHFHCITYHKMYPINPCIYSDERKQ</sequence>
<reference evidence="3" key="1">
    <citation type="journal article" date="2014" name="Science">
        <title>Ancient hybridizations among the ancestral genomes of bread wheat.</title>
        <authorList>
            <consortium name="International Wheat Genome Sequencing Consortium,"/>
            <person name="Marcussen T."/>
            <person name="Sandve S.R."/>
            <person name="Heier L."/>
            <person name="Spannagl M."/>
            <person name="Pfeifer M."/>
            <person name="Jakobsen K.S."/>
            <person name="Wulff B.B."/>
            <person name="Steuernagel B."/>
            <person name="Mayer K.F."/>
            <person name="Olsen O.A."/>
        </authorList>
    </citation>
    <scope>NUCLEOTIDE SEQUENCE [LARGE SCALE GENOMIC DNA]</scope>
    <source>
        <strain evidence="3">cv. AL8/78</strain>
    </source>
</reference>
<dbReference type="Gramene" id="AET2Gv20805300.51">
    <property type="protein sequence ID" value="AET2Gv20805300.51"/>
    <property type="gene ID" value="AET2Gv20805300"/>
</dbReference>
<protein>
    <submittedName>
        <fullName evidence="2">Uncharacterized protein</fullName>
    </submittedName>
</protein>
<feature type="transmembrane region" description="Helical" evidence="1">
    <location>
        <begin position="6"/>
        <end position="26"/>
    </location>
</feature>
<evidence type="ECO:0000256" key="1">
    <source>
        <dbReference type="SAM" id="Phobius"/>
    </source>
</evidence>
<keyword evidence="1" id="KW-0472">Membrane</keyword>
<reference evidence="3" key="2">
    <citation type="journal article" date="2017" name="Nat. Plants">
        <title>The Aegilops tauschii genome reveals multiple impacts of transposons.</title>
        <authorList>
            <person name="Zhao G."/>
            <person name="Zou C."/>
            <person name="Li K."/>
            <person name="Wang K."/>
            <person name="Li T."/>
            <person name="Gao L."/>
            <person name="Zhang X."/>
            <person name="Wang H."/>
            <person name="Yang Z."/>
            <person name="Liu X."/>
            <person name="Jiang W."/>
            <person name="Mao L."/>
            <person name="Kong X."/>
            <person name="Jiao Y."/>
            <person name="Jia J."/>
        </authorList>
    </citation>
    <scope>NUCLEOTIDE SEQUENCE [LARGE SCALE GENOMIC DNA]</scope>
    <source>
        <strain evidence="3">cv. AL8/78</strain>
    </source>
</reference>
<keyword evidence="1" id="KW-1133">Transmembrane helix</keyword>
<proteinExistence type="predicted"/>
<name>A0A453CCW6_AEGTS</name>
<dbReference type="AlphaFoldDB" id="A0A453CCW6"/>
<evidence type="ECO:0000313" key="2">
    <source>
        <dbReference type="EnsemblPlants" id="AET2Gv20805300.51"/>
    </source>
</evidence>
<dbReference type="Proteomes" id="UP000015105">
    <property type="component" value="Chromosome 2D"/>
</dbReference>
<organism evidence="2 3">
    <name type="scientific">Aegilops tauschii subsp. strangulata</name>
    <name type="common">Goatgrass</name>
    <dbReference type="NCBI Taxonomy" id="200361"/>
    <lineage>
        <taxon>Eukaryota</taxon>
        <taxon>Viridiplantae</taxon>
        <taxon>Streptophyta</taxon>
        <taxon>Embryophyta</taxon>
        <taxon>Tracheophyta</taxon>
        <taxon>Spermatophyta</taxon>
        <taxon>Magnoliopsida</taxon>
        <taxon>Liliopsida</taxon>
        <taxon>Poales</taxon>
        <taxon>Poaceae</taxon>
        <taxon>BOP clade</taxon>
        <taxon>Pooideae</taxon>
        <taxon>Triticodae</taxon>
        <taxon>Triticeae</taxon>
        <taxon>Triticinae</taxon>
        <taxon>Aegilops</taxon>
    </lineage>
</organism>
<reference evidence="2" key="5">
    <citation type="journal article" date="2021" name="G3 (Bethesda)">
        <title>Aegilops tauschii genome assembly Aet v5.0 features greater sequence contiguity and improved annotation.</title>
        <authorList>
            <person name="Wang L."/>
            <person name="Zhu T."/>
            <person name="Rodriguez J.C."/>
            <person name="Deal K.R."/>
            <person name="Dubcovsky J."/>
            <person name="McGuire P.E."/>
            <person name="Lux T."/>
            <person name="Spannagl M."/>
            <person name="Mayer K.F.X."/>
            <person name="Baldrich P."/>
            <person name="Meyers B.C."/>
            <person name="Huo N."/>
            <person name="Gu Y.Q."/>
            <person name="Zhou H."/>
            <person name="Devos K.M."/>
            <person name="Bennetzen J.L."/>
            <person name="Unver T."/>
            <person name="Budak H."/>
            <person name="Gulick P.J."/>
            <person name="Galiba G."/>
            <person name="Kalapos B."/>
            <person name="Nelson D.R."/>
            <person name="Li P."/>
            <person name="You F.M."/>
            <person name="Luo M.C."/>
            <person name="Dvorak J."/>
        </authorList>
    </citation>
    <scope>NUCLEOTIDE SEQUENCE [LARGE SCALE GENOMIC DNA]</scope>
    <source>
        <strain evidence="2">cv. AL8/78</strain>
    </source>
</reference>
<dbReference type="EnsemblPlants" id="AET2Gv20805300.51">
    <property type="protein sequence ID" value="AET2Gv20805300.51"/>
    <property type="gene ID" value="AET2Gv20805300"/>
</dbReference>
<evidence type="ECO:0000313" key="3">
    <source>
        <dbReference type="Proteomes" id="UP000015105"/>
    </source>
</evidence>